<dbReference type="Pfam" id="PF00781">
    <property type="entry name" value="DAGK_cat"/>
    <property type="match status" value="1"/>
</dbReference>
<dbReference type="PANTHER" id="PTHR30492:SF0">
    <property type="entry name" value="METHYLGLYOXAL SYNTHASE"/>
    <property type="match status" value="1"/>
</dbReference>
<evidence type="ECO:0000259" key="1">
    <source>
        <dbReference type="PROSITE" id="PS50146"/>
    </source>
</evidence>
<keyword evidence="3" id="KW-1185">Reference proteome</keyword>
<dbReference type="GO" id="GO:0005829">
    <property type="term" value="C:cytosol"/>
    <property type="evidence" value="ECO:0007669"/>
    <property type="project" value="TreeGrafter"/>
</dbReference>
<sequence>MGLVTPKPSPDRAQAAVVYNPVKVDVARLKRAVEAAAAAEGWARLEWYETTEEDTGKLVAREAVDAGATLVLAAGGDGTVRAVASGLRDTGVAMGLIASGTGNLLARNLGLPLNSPAEAAAIAFSGTDRAIDLAIMTLTRPDETDEEHVFLVMAGLGFDAAMIASTNPTLKKRVGWLAYVDGGMRALPKIKPFRIRYQIENRPEHSVHLSQLLVANCASLPGNIEVIPDADMEDGLLDFAVMQPRGFFGWLLVWRRVTWENSVLRRSAIGRAMIKATASNEERNVTYLRGADIRVTMESGHEIELDGDEFGKAIAVHVHADPQALVVRVPA</sequence>
<dbReference type="InterPro" id="IPR004363">
    <property type="entry name" value="Methylgl_synth"/>
</dbReference>
<proteinExistence type="predicted"/>
<dbReference type="EMBL" id="PGFB01000001">
    <property type="protein sequence ID" value="PJJ65115.1"/>
    <property type="molecule type" value="Genomic_DNA"/>
</dbReference>
<name>A0A2M9C3L4_9MICO</name>
<dbReference type="Gene3D" id="2.60.200.40">
    <property type="match status" value="1"/>
</dbReference>
<dbReference type="Proteomes" id="UP000230161">
    <property type="component" value="Unassembled WGS sequence"/>
</dbReference>
<accession>A0A2M9C3L4</accession>
<dbReference type="GO" id="GO:0016301">
    <property type="term" value="F:kinase activity"/>
    <property type="evidence" value="ECO:0007669"/>
    <property type="project" value="UniProtKB-KW"/>
</dbReference>
<dbReference type="Gene3D" id="3.40.50.10330">
    <property type="entry name" value="Probable inorganic polyphosphate/atp-NAD kinase, domain 1"/>
    <property type="match status" value="1"/>
</dbReference>
<dbReference type="PANTHER" id="PTHR30492">
    <property type="entry name" value="METHYLGLYOXAL SYNTHASE"/>
    <property type="match status" value="1"/>
</dbReference>
<dbReference type="SMART" id="SM00046">
    <property type="entry name" value="DAGKc"/>
    <property type="match status" value="1"/>
</dbReference>
<dbReference type="SUPFAM" id="SSF111331">
    <property type="entry name" value="NAD kinase/diacylglycerol kinase-like"/>
    <property type="match status" value="1"/>
</dbReference>
<dbReference type="GO" id="GO:0008929">
    <property type="term" value="F:methylglyoxal synthase activity"/>
    <property type="evidence" value="ECO:0007669"/>
    <property type="project" value="InterPro"/>
</dbReference>
<keyword evidence="2" id="KW-0808">Transferase</keyword>
<dbReference type="AlphaFoldDB" id="A0A2M9C3L4"/>
<dbReference type="InterPro" id="IPR045540">
    <property type="entry name" value="YegS/DAGK_C"/>
</dbReference>
<dbReference type="InterPro" id="IPR016064">
    <property type="entry name" value="NAD/diacylglycerol_kinase_sf"/>
</dbReference>
<evidence type="ECO:0000313" key="3">
    <source>
        <dbReference type="Proteomes" id="UP000230161"/>
    </source>
</evidence>
<comment type="caution">
    <text evidence="2">The sequence shown here is derived from an EMBL/GenBank/DDBJ whole genome shotgun (WGS) entry which is preliminary data.</text>
</comment>
<reference evidence="2 3" key="1">
    <citation type="submission" date="2017-11" db="EMBL/GenBank/DDBJ databases">
        <title>Genomic Encyclopedia of Archaeal and Bacterial Type Strains, Phase II (KMG-II): From Individual Species to Whole Genera.</title>
        <authorList>
            <person name="Goeker M."/>
        </authorList>
    </citation>
    <scope>NUCLEOTIDE SEQUENCE [LARGE SCALE GENOMIC DNA]</scope>
    <source>
        <strain evidence="2 3">DSM 25625</strain>
    </source>
</reference>
<organism evidence="2 3">
    <name type="scientific">Compostimonas suwonensis</name>
    <dbReference type="NCBI Taxonomy" id="1048394"/>
    <lineage>
        <taxon>Bacteria</taxon>
        <taxon>Bacillati</taxon>
        <taxon>Actinomycetota</taxon>
        <taxon>Actinomycetes</taxon>
        <taxon>Micrococcales</taxon>
        <taxon>Microbacteriaceae</taxon>
        <taxon>Compostimonas</taxon>
    </lineage>
</organism>
<protein>
    <submittedName>
        <fullName evidence="2">Diacylglycerol kinase family enzyme</fullName>
    </submittedName>
</protein>
<dbReference type="Pfam" id="PF19279">
    <property type="entry name" value="YegS_C"/>
    <property type="match status" value="1"/>
</dbReference>
<dbReference type="InterPro" id="IPR001206">
    <property type="entry name" value="Diacylglycerol_kinase_cat_dom"/>
</dbReference>
<gene>
    <name evidence="2" type="ORF">CLV54_0144</name>
</gene>
<feature type="domain" description="DAGKc" evidence="1">
    <location>
        <begin position="10"/>
        <end position="141"/>
    </location>
</feature>
<dbReference type="GO" id="GO:0019242">
    <property type="term" value="P:methylglyoxal biosynthetic process"/>
    <property type="evidence" value="ECO:0007669"/>
    <property type="project" value="InterPro"/>
</dbReference>
<keyword evidence="2" id="KW-0418">Kinase</keyword>
<dbReference type="InterPro" id="IPR017438">
    <property type="entry name" value="ATP-NAD_kinase_N"/>
</dbReference>
<dbReference type="PROSITE" id="PS50146">
    <property type="entry name" value="DAGK"/>
    <property type="match status" value="1"/>
</dbReference>
<evidence type="ECO:0000313" key="2">
    <source>
        <dbReference type="EMBL" id="PJJ65115.1"/>
    </source>
</evidence>